<comment type="caution">
    <text evidence="2">The sequence shown here is derived from an EMBL/GenBank/DDBJ whole genome shotgun (WGS) entry which is preliminary data.</text>
</comment>
<dbReference type="SUPFAM" id="SSF159006">
    <property type="entry name" value="YopX-like"/>
    <property type="match status" value="1"/>
</dbReference>
<evidence type="ECO:0000313" key="2">
    <source>
        <dbReference type="EMBL" id="MCY6957848.1"/>
    </source>
</evidence>
<accession>A0ABT4D6P7</accession>
<organism evidence="2 3">
    <name type="scientific">Clostridium brassicae</name>
    <dbReference type="NCBI Taxonomy" id="2999072"/>
    <lineage>
        <taxon>Bacteria</taxon>
        <taxon>Bacillati</taxon>
        <taxon>Bacillota</taxon>
        <taxon>Clostridia</taxon>
        <taxon>Eubacteriales</taxon>
        <taxon>Clostridiaceae</taxon>
        <taxon>Clostridium</taxon>
    </lineage>
</organism>
<evidence type="ECO:0000313" key="3">
    <source>
        <dbReference type="Proteomes" id="UP001144612"/>
    </source>
</evidence>
<sequence>MNNIKFRSYTPSGMIEVKTVDFETGWATFNDVLGIQEFNIKEFPLLQFTGLHDKNGNEVYEGDILLRDLGYVKQMEYICYEKGMFKGHWFKEWRNPFKKWFPDDTTLDAYSFIKQFEVVGNIYENPELLQLDRKVQ</sequence>
<dbReference type="RefSeq" id="WP_268060250.1">
    <property type="nucleotide sequence ID" value="NZ_JAPQFJ010000003.1"/>
</dbReference>
<dbReference type="InterPro" id="IPR019096">
    <property type="entry name" value="YopX_protein"/>
</dbReference>
<evidence type="ECO:0000259" key="1">
    <source>
        <dbReference type="Pfam" id="PF09643"/>
    </source>
</evidence>
<dbReference type="InterPro" id="IPR010024">
    <property type="entry name" value="CHP16711"/>
</dbReference>
<dbReference type="Gene3D" id="2.30.30.290">
    <property type="entry name" value="YopX-like domains"/>
    <property type="match status" value="1"/>
</dbReference>
<dbReference type="EMBL" id="JAPQFJ010000003">
    <property type="protein sequence ID" value="MCY6957848.1"/>
    <property type="molecule type" value="Genomic_DNA"/>
</dbReference>
<dbReference type="Pfam" id="PF09643">
    <property type="entry name" value="YopX"/>
    <property type="match status" value="1"/>
</dbReference>
<name>A0ABT4D6P7_9CLOT</name>
<feature type="domain" description="YopX protein" evidence="1">
    <location>
        <begin position="37"/>
        <end position="130"/>
    </location>
</feature>
<protein>
    <submittedName>
        <fullName evidence="2">YopX family protein</fullName>
    </submittedName>
</protein>
<keyword evidence="3" id="KW-1185">Reference proteome</keyword>
<proteinExistence type="predicted"/>
<gene>
    <name evidence="2" type="ORF">OW729_04425</name>
</gene>
<dbReference type="NCBIfam" id="TIGR01671">
    <property type="entry name" value="phage_TIGR01671"/>
    <property type="match status" value="1"/>
</dbReference>
<dbReference type="InterPro" id="IPR023385">
    <property type="entry name" value="YopX-like_C"/>
</dbReference>
<dbReference type="Proteomes" id="UP001144612">
    <property type="component" value="Unassembled WGS sequence"/>
</dbReference>
<reference evidence="2" key="1">
    <citation type="submission" date="2022-12" db="EMBL/GenBank/DDBJ databases">
        <title>Clostridium sp. nov., isolated from industrial wastewater.</title>
        <authorList>
            <person name="Jiayan W."/>
        </authorList>
    </citation>
    <scope>NUCLEOTIDE SEQUENCE</scope>
    <source>
        <strain evidence="2">ZC22-4</strain>
    </source>
</reference>